<evidence type="ECO:0000313" key="8">
    <source>
        <dbReference type="EMBL" id="TXG68285.1"/>
    </source>
</evidence>
<dbReference type="GO" id="GO:0003677">
    <property type="term" value="F:DNA binding"/>
    <property type="evidence" value="ECO:0007669"/>
    <property type="project" value="UniProtKB-KW"/>
</dbReference>
<keyword evidence="9" id="KW-1185">Reference proteome</keyword>
<dbReference type="Proteomes" id="UP000323000">
    <property type="component" value="Chromosome 2"/>
</dbReference>
<dbReference type="Pfam" id="PF00249">
    <property type="entry name" value="Myb_DNA-binding"/>
    <property type="match status" value="1"/>
</dbReference>
<keyword evidence="2" id="KW-0677">Repeat</keyword>
<dbReference type="EMBL" id="VAHF01000002">
    <property type="protein sequence ID" value="TXG68285.1"/>
    <property type="molecule type" value="Genomic_DNA"/>
</dbReference>
<dbReference type="PROSITE" id="PS51294">
    <property type="entry name" value="HTH_MYB"/>
    <property type="match status" value="1"/>
</dbReference>
<evidence type="ECO:0000256" key="3">
    <source>
        <dbReference type="ARBA" id="ARBA00023125"/>
    </source>
</evidence>
<feature type="region of interest" description="Disordered" evidence="5">
    <location>
        <begin position="71"/>
        <end position="109"/>
    </location>
</feature>
<evidence type="ECO:0000256" key="1">
    <source>
        <dbReference type="ARBA" id="ARBA00004123"/>
    </source>
</evidence>
<keyword evidence="4" id="KW-0539">Nucleus</keyword>
<dbReference type="InterPro" id="IPR017930">
    <property type="entry name" value="Myb_dom"/>
</dbReference>
<gene>
    <name evidence="8" type="ORF">EZV62_003220</name>
</gene>
<protein>
    <submittedName>
        <fullName evidence="8">Uncharacterized protein</fullName>
    </submittedName>
</protein>
<evidence type="ECO:0000256" key="4">
    <source>
        <dbReference type="ARBA" id="ARBA00023242"/>
    </source>
</evidence>
<accession>A0A5C7IGW2</accession>
<evidence type="ECO:0000256" key="5">
    <source>
        <dbReference type="SAM" id="MobiDB-lite"/>
    </source>
</evidence>
<dbReference type="FunFam" id="1.10.10.60:FF:000001">
    <property type="entry name" value="MYB-related transcription factor"/>
    <property type="match status" value="1"/>
</dbReference>
<evidence type="ECO:0000313" key="9">
    <source>
        <dbReference type="Proteomes" id="UP000323000"/>
    </source>
</evidence>
<dbReference type="PROSITE" id="PS50090">
    <property type="entry name" value="MYB_LIKE"/>
    <property type="match status" value="1"/>
</dbReference>
<evidence type="ECO:0000259" key="6">
    <source>
        <dbReference type="PROSITE" id="PS50090"/>
    </source>
</evidence>
<reference evidence="9" key="1">
    <citation type="journal article" date="2019" name="Gigascience">
        <title>De novo genome assembly of the endangered Acer yangbiense, a plant species with extremely small populations endemic to Yunnan Province, China.</title>
        <authorList>
            <person name="Yang J."/>
            <person name="Wariss H.M."/>
            <person name="Tao L."/>
            <person name="Zhang R."/>
            <person name="Yun Q."/>
            <person name="Hollingsworth P."/>
            <person name="Dao Z."/>
            <person name="Luo G."/>
            <person name="Guo H."/>
            <person name="Ma Y."/>
            <person name="Sun W."/>
        </authorList>
    </citation>
    <scope>NUCLEOTIDE SEQUENCE [LARGE SCALE GENOMIC DNA]</scope>
    <source>
        <strain evidence="9">cv. Malutang</strain>
    </source>
</reference>
<dbReference type="InterPro" id="IPR001005">
    <property type="entry name" value="SANT/Myb"/>
</dbReference>
<name>A0A5C7IGW2_9ROSI</name>
<evidence type="ECO:0000259" key="7">
    <source>
        <dbReference type="PROSITE" id="PS51294"/>
    </source>
</evidence>
<sequence>MVKYSCSVTTVKTCLRKGAWSLEEDQKLKAYIHRHGIWNWVVTPKTAGLLRTGKSCRLRWMNYLKPEKDQIEIDQKTPPEDDDILLSNPPKQSNFNADSSPSSSSGDQPASEIYNQIIEENSGSSETYVELQSLWDPVPAELFPMDYGTSTTHGFLFPNFHWGFQGNTSTLASYYDAGDDVSAYLLMQENEESV</sequence>
<dbReference type="GO" id="GO:0005634">
    <property type="term" value="C:nucleus"/>
    <property type="evidence" value="ECO:0007669"/>
    <property type="project" value="UniProtKB-SubCell"/>
</dbReference>
<dbReference type="PANTHER" id="PTHR10641:SF1244">
    <property type="entry name" value="TRICHOME DIFFERENTIATION PROTEIN GL1-LIKE"/>
    <property type="match status" value="1"/>
</dbReference>
<dbReference type="CDD" id="cd00167">
    <property type="entry name" value="SANT"/>
    <property type="match status" value="1"/>
</dbReference>
<dbReference type="Gene3D" id="1.10.10.60">
    <property type="entry name" value="Homeodomain-like"/>
    <property type="match status" value="1"/>
</dbReference>
<feature type="domain" description="HTH myb-type" evidence="7">
    <location>
        <begin position="15"/>
        <end position="68"/>
    </location>
</feature>
<comment type="subcellular location">
    <subcellularLocation>
        <location evidence="1">Nucleus</location>
    </subcellularLocation>
</comment>
<dbReference type="AlphaFoldDB" id="A0A5C7IGW2"/>
<feature type="domain" description="Myb-like" evidence="6">
    <location>
        <begin position="12"/>
        <end position="64"/>
    </location>
</feature>
<proteinExistence type="predicted"/>
<feature type="compositionally biased region" description="Low complexity" evidence="5">
    <location>
        <begin position="92"/>
        <end position="109"/>
    </location>
</feature>
<organism evidence="8 9">
    <name type="scientific">Acer yangbiense</name>
    <dbReference type="NCBI Taxonomy" id="1000413"/>
    <lineage>
        <taxon>Eukaryota</taxon>
        <taxon>Viridiplantae</taxon>
        <taxon>Streptophyta</taxon>
        <taxon>Embryophyta</taxon>
        <taxon>Tracheophyta</taxon>
        <taxon>Spermatophyta</taxon>
        <taxon>Magnoliopsida</taxon>
        <taxon>eudicotyledons</taxon>
        <taxon>Gunneridae</taxon>
        <taxon>Pentapetalae</taxon>
        <taxon>rosids</taxon>
        <taxon>malvids</taxon>
        <taxon>Sapindales</taxon>
        <taxon>Sapindaceae</taxon>
        <taxon>Hippocastanoideae</taxon>
        <taxon>Acereae</taxon>
        <taxon>Acer</taxon>
    </lineage>
</organism>
<dbReference type="SMART" id="SM00717">
    <property type="entry name" value="SANT"/>
    <property type="match status" value="1"/>
</dbReference>
<dbReference type="InterPro" id="IPR015495">
    <property type="entry name" value="Myb_TF_plants"/>
</dbReference>
<dbReference type="OrthoDB" id="2143914at2759"/>
<dbReference type="PANTHER" id="PTHR10641">
    <property type="entry name" value="MYB FAMILY TRANSCRIPTION FACTOR"/>
    <property type="match status" value="1"/>
</dbReference>
<keyword evidence="3" id="KW-0238">DNA-binding</keyword>
<comment type="caution">
    <text evidence="8">The sequence shown here is derived from an EMBL/GenBank/DDBJ whole genome shotgun (WGS) entry which is preliminary data.</text>
</comment>
<dbReference type="InterPro" id="IPR009057">
    <property type="entry name" value="Homeodomain-like_sf"/>
</dbReference>
<dbReference type="SUPFAM" id="SSF46689">
    <property type="entry name" value="Homeodomain-like"/>
    <property type="match status" value="1"/>
</dbReference>
<evidence type="ECO:0000256" key="2">
    <source>
        <dbReference type="ARBA" id="ARBA00022737"/>
    </source>
</evidence>